<gene>
    <name evidence="1" type="ORF">D7Z94_13685</name>
</gene>
<evidence type="ECO:0000313" key="1">
    <source>
        <dbReference type="EMBL" id="RKN79364.1"/>
    </source>
</evidence>
<dbReference type="NCBIfam" id="NF033852">
    <property type="entry name" value="fulvocin_rel"/>
    <property type="match status" value="1"/>
</dbReference>
<dbReference type="RefSeq" id="WP_120712178.1">
    <property type="nucleotide sequence ID" value="NZ_RBCJ01000003.1"/>
</dbReference>
<reference evidence="1 2" key="1">
    <citation type="submission" date="2018-10" db="EMBL/GenBank/DDBJ databases">
        <title>Ulvibacterium marinum gen. nov., sp. nov., a novel marine bacterium of the family Flavobacteriaceae, isolated from a culture of the green alga Ulva prolifera.</title>
        <authorList>
            <person name="Zhang Z."/>
        </authorList>
    </citation>
    <scope>NUCLEOTIDE SEQUENCE [LARGE SCALE GENOMIC DNA]</scope>
    <source>
        <strain evidence="1 2">CCMM003</strain>
    </source>
</reference>
<organism evidence="1 2">
    <name type="scientific">Ulvibacterium marinum</name>
    <dbReference type="NCBI Taxonomy" id="2419782"/>
    <lineage>
        <taxon>Bacteria</taxon>
        <taxon>Pseudomonadati</taxon>
        <taxon>Bacteroidota</taxon>
        <taxon>Flavobacteriia</taxon>
        <taxon>Flavobacteriales</taxon>
        <taxon>Flavobacteriaceae</taxon>
        <taxon>Ulvibacterium</taxon>
    </lineage>
</organism>
<evidence type="ECO:0000313" key="2">
    <source>
        <dbReference type="Proteomes" id="UP000276603"/>
    </source>
</evidence>
<protein>
    <submittedName>
        <fullName evidence="1">Uncharacterized protein</fullName>
    </submittedName>
</protein>
<dbReference type="AlphaFoldDB" id="A0A3B0C5H2"/>
<proteinExistence type="predicted"/>
<keyword evidence="2" id="KW-1185">Reference proteome</keyword>
<accession>A0A3B0C5H2</accession>
<sequence>MMKTRVIVMGIIIAAISMLMACNEKALEQTIESAQVMEKQPITELRLGITALNEYDQKIIFQTLPNEIKSELWKDRLTASLKTGLKEDQKVLIMEMRDRLSPVAYDSLQSGEFMDYAQQWYKKTEIAFARDTLLFREILFSLGEKNEANRILQQVPRPNCNCEMNAWFQCPIFPQILNCKPLPCKRLPCGPLLMWNCNGICD</sequence>
<name>A0A3B0C5H2_9FLAO</name>
<dbReference type="Proteomes" id="UP000276603">
    <property type="component" value="Unassembled WGS sequence"/>
</dbReference>
<dbReference type="OrthoDB" id="1453101at2"/>
<comment type="caution">
    <text evidence="1">The sequence shown here is derived from an EMBL/GenBank/DDBJ whole genome shotgun (WGS) entry which is preliminary data.</text>
</comment>
<dbReference type="PROSITE" id="PS51257">
    <property type="entry name" value="PROKAR_LIPOPROTEIN"/>
    <property type="match status" value="1"/>
</dbReference>
<dbReference type="EMBL" id="RBCJ01000003">
    <property type="protein sequence ID" value="RKN79364.1"/>
    <property type="molecule type" value="Genomic_DNA"/>
</dbReference>